<dbReference type="InterPro" id="IPR026961">
    <property type="entry name" value="PGG_dom"/>
</dbReference>
<dbReference type="Proteomes" id="UP001168098">
    <property type="component" value="Unassembled WGS sequence"/>
</dbReference>
<evidence type="ECO:0000256" key="3">
    <source>
        <dbReference type="ARBA" id="ARBA00022737"/>
    </source>
</evidence>
<dbReference type="AlphaFoldDB" id="A0AA39DN33"/>
<keyword evidence="5 7" id="KW-0040">ANK repeat</keyword>
<evidence type="ECO:0000313" key="12">
    <source>
        <dbReference type="Proteomes" id="UP001168098"/>
    </source>
</evidence>
<feature type="region of interest" description="Disordered" evidence="8">
    <location>
        <begin position="273"/>
        <end position="302"/>
    </location>
</feature>
<organism evidence="11 12">
    <name type="scientific">Vitis rotundifolia</name>
    <name type="common">Muscadine grape</name>
    <dbReference type="NCBI Taxonomy" id="103349"/>
    <lineage>
        <taxon>Eukaryota</taxon>
        <taxon>Viridiplantae</taxon>
        <taxon>Streptophyta</taxon>
        <taxon>Embryophyta</taxon>
        <taxon>Tracheophyta</taxon>
        <taxon>Spermatophyta</taxon>
        <taxon>Magnoliopsida</taxon>
        <taxon>eudicotyledons</taxon>
        <taxon>Gunneridae</taxon>
        <taxon>Pentapetalae</taxon>
        <taxon>rosids</taxon>
        <taxon>Vitales</taxon>
        <taxon>Vitaceae</taxon>
        <taxon>Viteae</taxon>
        <taxon>Vitis</taxon>
    </lineage>
</organism>
<dbReference type="GO" id="GO:0005886">
    <property type="term" value="C:plasma membrane"/>
    <property type="evidence" value="ECO:0007669"/>
    <property type="project" value="TreeGrafter"/>
</dbReference>
<dbReference type="EMBL" id="JARBHA010000011">
    <property type="protein sequence ID" value="KAJ9688042.1"/>
    <property type="molecule type" value="Genomic_DNA"/>
</dbReference>
<evidence type="ECO:0000256" key="4">
    <source>
        <dbReference type="ARBA" id="ARBA00022989"/>
    </source>
</evidence>
<dbReference type="Pfam" id="PF00023">
    <property type="entry name" value="Ank"/>
    <property type="match status" value="1"/>
</dbReference>
<feature type="compositionally biased region" description="Pro residues" evidence="8">
    <location>
        <begin position="280"/>
        <end position="289"/>
    </location>
</feature>
<dbReference type="Pfam" id="PF12796">
    <property type="entry name" value="Ank_2"/>
    <property type="match status" value="2"/>
</dbReference>
<gene>
    <name evidence="11" type="ORF">PVL29_014000</name>
</gene>
<feature type="repeat" description="ANK" evidence="7">
    <location>
        <begin position="146"/>
        <end position="172"/>
    </location>
</feature>
<keyword evidence="4 9" id="KW-1133">Transmembrane helix</keyword>
<evidence type="ECO:0000313" key="11">
    <source>
        <dbReference type="EMBL" id="KAJ9688042.1"/>
    </source>
</evidence>
<feature type="repeat" description="ANK" evidence="7">
    <location>
        <begin position="78"/>
        <end position="110"/>
    </location>
</feature>
<evidence type="ECO:0000259" key="10">
    <source>
        <dbReference type="Pfam" id="PF13962"/>
    </source>
</evidence>
<protein>
    <recommendedName>
        <fullName evidence="10">PGG domain-containing protein</fullName>
    </recommendedName>
</protein>
<dbReference type="Pfam" id="PF13962">
    <property type="entry name" value="PGG"/>
    <property type="match status" value="1"/>
</dbReference>
<dbReference type="Gene3D" id="1.25.40.20">
    <property type="entry name" value="Ankyrin repeat-containing domain"/>
    <property type="match status" value="1"/>
</dbReference>
<evidence type="ECO:0000256" key="1">
    <source>
        <dbReference type="ARBA" id="ARBA00004141"/>
    </source>
</evidence>
<evidence type="ECO:0000256" key="6">
    <source>
        <dbReference type="ARBA" id="ARBA00023136"/>
    </source>
</evidence>
<dbReference type="PROSITE" id="PS50088">
    <property type="entry name" value="ANK_REPEAT"/>
    <property type="match status" value="4"/>
</dbReference>
<proteinExistence type="predicted"/>
<feature type="transmembrane region" description="Helical" evidence="9">
    <location>
        <begin position="377"/>
        <end position="396"/>
    </location>
</feature>
<feature type="transmembrane region" description="Helical" evidence="9">
    <location>
        <begin position="408"/>
        <end position="429"/>
    </location>
</feature>
<keyword evidence="3" id="KW-0677">Repeat</keyword>
<dbReference type="SMART" id="SM00248">
    <property type="entry name" value="ANK"/>
    <property type="match status" value="6"/>
</dbReference>
<feature type="repeat" description="ANK" evidence="7">
    <location>
        <begin position="112"/>
        <end position="134"/>
    </location>
</feature>
<keyword evidence="6 9" id="KW-0472">Membrane</keyword>
<evidence type="ECO:0000256" key="5">
    <source>
        <dbReference type="ARBA" id="ARBA00023043"/>
    </source>
</evidence>
<accession>A0AA39DN33</accession>
<feature type="domain" description="PGG" evidence="10">
    <location>
        <begin position="314"/>
        <end position="430"/>
    </location>
</feature>
<dbReference type="SUPFAM" id="SSF48403">
    <property type="entry name" value="Ankyrin repeat"/>
    <property type="match status" value="1"/>
</dbReference>
<feature type="transmembrane region" description="Helical" evidence="9">
    <location>
        <begin position="449"/>
        <end position="472"/>
    </location>
</feature>
<sequence length="487" mass="54231">MAGSERLQREKRLYEASLNGSVDSLKQLLVEDPLTLARAALTCYDETPLHVALMLGHLDFAKFVVTYKPDMAIEVDSQRRSPLHFAAANGFVEMVNVLVSVNPNVCLFPDEDGRTPLHLAVMKGRVDVIRELVRCQPEVIQSRLVQGETLVHWAVKQNQLGALKLLIELGRDDDDLVNVKDDHGNTILHIAAGLKQTETVKYLLDRTGVKVNAVNGNGFTALDIIEYMPIDLKRMEIREYLVNSGALRARNIPASAREGHQFMEESDITPVTDNTQLAAPMPPPRPPAAPRAEANARAPSRGSSIKLRLKNHEDWLNKKRDALMIAATVIAAMAYQAGLSPPGGVCQDEKPNSKGEIICYAGTSIMAFNYPVGYFKFMAYNTVSFVASLSMIFLLISGLPMKRRIFMWLLMVTMWVTITCMTLTYLISMQAVSPDLGNGAIIRVVTVSIWVWLGLIGIVMLIHTIRFLIWCVRKVRKLRKKKPSSLP</sequence>
<feature type="repeat" description="ANK" evidence="7">
    <location>
        <begin position="183"/>
        <end position="216"/>
    </location>
</feature>
<dbReference type="PROSITE" id="PS50297">
    <property type="entry name" value="ANK_REP_REGION"/>
    <property type="match status" value="4"/>
</dbReference>
<keyword evidence="2 9" id="KW-0812">Transmembrane</keyword>
<dbReference type="PANTHER" id="PTHR24186">
    <property type="entry name" value="PROTEIN PHOSPHATASE 1 REGULATORY SUBUNIT"/>
    <property type="match status" value="1"/>
</dbReference>
<evidence type="ECO:0000256" key="8">
    <source>
        <dbReference type="SAM" id="MobiDB-lite"/>
    </source>
</evidence>
<keyword evidence="12" id="KW-1185">Reference proteome</keyword>
<dbReference type="InterPro" id="IPR036770">
    <property type="entry name" value="Ankyrin_rpt-contain_sf"/>
</dbReference>
<feature type="compositionally biased region" description="Low complexity" evidence="8">
    <location>
        <begin position="290"/>
        <end position="299"/>
    </location>
</feature>
<comment type="caution">
    <text evidence="11">The sequence shown here is derived from an EMBL/GenBank/DDBJ whole genome shotgun (WGS) entry which is preliminary data.</text>
</comment>
<reference evidence="11 12" key="1">
    <citation type="journal article" date="2023" name="BMC Biotechnol.">
        <title>Vitis rotundifolia cv Carlos genome sequencing.</title>
        <authorList>
            <person name="Huff M."/>
            <person name="Hulse-Kemp A."/>
            <person name="Scheffler B."/>
            <person name="Youngblood R."/>
            <person name="Simpson S."/>
            <person name="Babiker E."/>
            <person name="Staton M."/>
        </authorList>
    </citation>
    <scope>NUCLEOTIDE SEQUENCE [LARGE SCALE GENOMIC DNA]</scope>
    <source>
        <tissue evidence="11">Leaf</tissue>
    </source>
</reference>
<name>A0AA39DN33_VITRO</name>
<evidence type="ECO:0000256" key="9">
    <source>
        <dbReference type="SAM" id="Phobius"/>
    </source>
</evidence>
<evidence type="ECO:0000256" key="2">
    <source>
        <dbReference type="ARBA" id="ARBA00022692"/>
    </source>
</evidence>
<comment type="subcellular location">
    <subcellularLocation>
        <location evidence="1">Membrane</location>
        <topology evidence="1">Multi-pass membrane protein</topology>
    </subcellularLocation>
</comment>
<evidence type="ECO:0000256" key="7">
    <source>
        <dbReference type="PROSITE-ProRule" id="PRU00023"/>
    </source>
</evidence>
<dbReference type="PANTHER" id="PTHR24186:SF37">
    <property type="entry name" value="PGG DOMAIN-CONTAINING PROTEIN"/>
    <property type="match status" value="1"/>
</dbReference>
<dbReference type="InterPro" id="IPR002110">
    <property type="entry name" value="Ankyrin_rpt"/>
</dbReference>